<dbReference type="InterPro" id="IPR024571">
    <property type="entry name" value="ERAP1-like_C_dom"/>
</dbReference>
<dbReference type="InterPro" id="IPR014782">
    <property type="entry name" value="Peptidase_M1_dom"/>
</dbReference>
<evidence type="ECO:0000256" key="10">
    <source>
        <dbReference type="ARBA" id="ARBA00023288"/>
    </source>
</evidence>
<evidence type="ECO:0000256" key="5">
    <source>
        <dbReference type="ARBA" id="ARBA00022670"/>
    </source>
</evidence>
<dbReference type="Proteomes" id="UP000322000">
    <property type="component" value="Chromosome 14"/>
</dbReference>
<dbReference type="InterPro" id="IPR042097">
    <property type="entry name" value="Aminopeptidase_N-like_N_sf"/>
</dbReference>
<dbReference type="GO" id="GO:0098552">
    <property type="term" value="C:side of membrane"/>
    <property type="evidence" value="ECO:0007669"/>
    <property type="project" value="UniProtKB-KW"/>
</dbReference>
<evidence type="ECO:0000256" key="3">
    <source>
        <dbReference type="ARBA" id="ARBA00010136"/>
    </source>
</evidence>
<evidence type="ECO:0000256" key="7">
    <source>
        <dbReference type="ARBA" id="ARBA00022801"/>
    </source>
</evidence>
<dbReference type="GO" id="GO:0005886">
    <property type="term" value="C:plasma membrane"/>
    <property type="evidence" value="ECO:0007669"/>
    <property type="project" value="UniProtKB-SubCell"/>
</dbReference>
<evidence type="ECO:0000256" key="8">
    <source>
        <dbReference type="ARBA" id="ARBA00022833"/>
    </source>
</evidence>
<comment type="subcellular location">
    <subcellularLocation>
        <location evidence="2">Cell membrane</location>
        <topology evidence="2">Lipid-anchor</topology>
        <topology evidence="2">GPI-anchor</topology>
    </subcellularLocation>
</comment>
<organism evidence="15 16">
    <name type="scientific">Trichoplusia ni</name>
    <name type="common">Cabbage looper</name>
    <dbReference type="NCBI Taxonomy" id="7111"/>
    <lineage>
        <taxon>Eukaryota</taxon>
        <taxon>Metazoa</taxon>
        <taxon>Ecdysozoa</taxon>
        <taxon>Arthropoda</taxon>
        <taxon>Hexapoda</taxon>
        <taxon>Insecta</taxon>
        <taxon>Pterygota</taxon>
        <taxon>Neoptera</taxon>
        <taxon>Endopterygota</taxon>
        <taxon>Lepidoptera</taxon>
        <taxon>Glossata</taxon>
        <taxon>Ditrysia</taxon>
        <taxon>Noctuoidea</taxon>
        <taxon>Noctuidae</taxon>
        <taxon>Plusiinae</taxon>
        <taxon>Trichoplusia</taxon>
    </lineage>
</organism>
<dbReference type="GO" id="GO:0006508">
    <property type="term" value="P:proteolysis"/>
    <property type="evidence" value="ECO:0007669"/>
    <property type="project" value="UniProtKB-KW"/>
</dbReference>
<dbReference type="Gene3D" id="2.60.40.1730">
    <property type="entry name" value="tricorn interacting facor f3 domain"/>
    <property type="match status" value="1"/>
</dbReference>
<keyword evidence="4" id="KW-0325">Glycoprotein</keyword>
<dbReference type="GeneID" id="113500481"/>
<dbReference type="SUPFAM" id="SSF55486">
    <property type="entry name" value="Metalloproteases ('zincins'), catalytic domain"/>
    <property type="match status" value="1"/>
</dbReference>
<keyword evidence="5" id="KW-0645">Protease</keyword>
<dbReference type="PRINTS" id="PR00756">
    <property type="entry name" value="ALADIPTASE"/>
</dbReference>
<dbReference type="InterPro" id="IPR045357">
    <property type="entry name" value="Aminopeptidase_N-like_N"/>
</dbReference>
<feature type="domain" description="Peptidase M1 membrane alanine aminopeptidase" evidence="12">
    <location>
        <begin position="331"/>
        <end position="492"/>
    </location>
</feature>
<dbReference type="Pfam" id="PF01433">
    <property type="entry name" value="Peptidase_M1"/>
    <property type="match status" value="1"/>
</dbReference>
<feature type="chain" id="PRO_5028844214" evidence="11">
    <location>
        <begin position="21"/>
        <end position="687"/>
    </location>
</feature>
<dbReference type="InterPro" id="IPR027268">
    <property type="entry name" value="Peptidase_M4/M1_CTD_sf"/>
</dbReference>
<dbReference type="Gene3D" id="2.60.40.1910">
    <property type="match status" value="1"/>
</dbReference>
<dbReference type="PANTHER" id="PTHR11533:SF294">
    <property type="entry name" value="THYROTROPIN-RELEASING HORMONE-DEGRADING ECTOENZYME"/>
    <property type="match status" value="1"/>
</dbReference>
<accession>A0A7E5W8T7</accession>
<keyword evidence="15" id="KW-1185">Reference proteome</keyword>
<evidence type="ECO:0000259" key="13">
    <source>
        <dbReference type="Pfam" id="PF11838"/>
    </source>
</evidence>
<keyword evidence="9" id="KW-0482">Metalloprotease</keyword>
<keyword evidence="10" id="KW-0449">Lipoprotein</keyword>
<dbReference type="InterPro" id="IPR050344">
    <property type="entry name" value="Peptidase_M1_aminopeptidases"/>
</dbReference>
<keyword evidence="11" id="KW-0732">Signal</keyword>
<dbReference type="GO" id="GO:0043171">
    <property type="term" value="P:peptide catabolic process"/>
    <property type="evidence" value="ECO:0007669"/>
    <property type="project" value="TreeGrafter"/>
</dbReference>
<keyword evidence="6" id="KW-0479">Metal-binding</keyword>
<dbReference type="Gene3D" id="1.10.3480.20">
    <property type="match status" value="1"/>
</dbReference>
<feature type="signal peptide" evidence="11">
    <location>
        <begin position="1"/>
        <end position="20"/>
    </location>
</feature>
<evidence type="ECO:0000313" key="16">
    <source>
        <dbReference type="RefSeq" id="XP_026737103.1"/>
    </source>
</evidence>
<dbReference type="RefSeq" id="XP_026737103.1">
    <property type="nucleotide sequence ID" value="XM_026881302.1"/>
</dbReference>
<keyword evidence="8" id="KW-0862">Zinc</keyword>
<dbReference type="Pfam" id="PF17900">
    <property type="entry name" value="Peptidase_M1_N"/>
    <property type="match status" value="1"/>
</dbReference>
<evidence type="ECO:0000256" key="6">
    <source>
        <dbReference type="ARBA" id="ARBA00022723"/>
    </source>
</evidence>
<sequence>MGAYNVLECLFIITIVTVSAKPIDVNEILRIEDVVLPEIVSQETFEVVNATRNSTNSFMRNTIGDGMAYTDFRVELTPNVADGTFTGRLEVDVLALTTAARDSDVLFYVGDLDIKEVLFTFGQGTHQMAVASFGVNDDDILEIEPGVNSNQFRFFIEYSGDLQPAGTGLYAGRYGTETYVGMNLHPIYARRVFPCMDEPTLTAKFKFTFKNLNYQHIVSNSALEDNSDDTFRTLESPPHLWGMVAHNLAIINTPIQNAPLFARPGLTGQMSQPSVAINSYYNFLNAWTNRSFVDIIADQNGNMNILALPDVSKDWNSLSTVGIWEPYIMMTEDCSIRQRSLAFPKIAEAMARQWFGGVIYPRNWAHEWVLSGLATYAGWEAYKEFQSDGTSTVVSVLDAHTLFVTEIIQESLLLDAYSSARILEPANIFNEDVIRDHIHGLLKYKAPAILRMFRLLLGDADNDFVHLGARARLNTGAFQPIDSDDFIDSMNSYWLAAGGNDHEYIKDTLTPWIKNNGYPVLNVLLRRGGVFVSQERFGFASQTPVSYDIPITFTTSVNPNFVDTMYPSGTLGGTDTIDMDLDEEDWVLFNIQGQGYYRVNYDPELWETLTEVLDDPDQREDIHPLNRGTLVDDALNLARGRRLTYEIAFNLVLTMQHETNYPAWKAFVRNMEFLRKRLVAMVTEDEI</sequence>
<dbReference type="GO" id="GO:0005615">
    <property type="term" value="C:extracellular space"/>
    <property type="evidence" value="ECO:0007669"/>
    <property type="project" value="TreeGrafter"/>
</dbReference>
<evidence type="ECO:0000259" key="14">
    <source>
        <dbReference type="Pfam" id="PF17900"/>
    </source>
</evidence>
<proteinExistence type="inferred from homology"/>
<dbReference type="GO" id="GO:0042277">
    <property type="term" value="F:peptide binding"/>
    <property type="evidence" value="ECO:0007669"/>
    <property type="project" value="TreeGrafter"/>
</dbReference>
<keyword evidence="4" id="KW-0336">GPI-anchor</keyword>
<keyword evidence="4" id="KW-0472">Membrane</keyword>
<protein>
    <submittedName>
        <fullName evidence="16">Membrane alanyl aminopeptidase-like isoform X2</fullName>
    </submittedName>
</protein>
<dbReference type="AlphaFoldDB" id="A0A7E5W8T7"/>
<dbReference type="GO" id="GO:0008270">
    <property type="term" value="F:zinc ion binding"/>
    <property type="evidence" value="ECO:0007669"/>
    <property type="project" value="InterPro"/>
</dbReference>
<evidence type="ECO:0000313" key="15">
    <source>
        <dbReference type="Proteomes" id="UP000322000"/>
    </source>
</evidence>
<dbReference type="GO" id="GO:0005737">
    <property type="term" value="C:cytoplasm"/>
    <property type="evidence" value="ECO:0007669"/>
    <property type="project" value="TreeGrafter"/>
</dbReference>
<evidence type="ECO:0000259" key="12">
    <source>
        <dbReference type="Pfam" id="PF01433"/>
    </source>
</evidence>
<dbReference type="SUPFAM" id="SSF63737">
    <property type="entry name" value="Leukotriene A4 hydrolase N-terminal domain"/>
    <property type="match status" value="1"/>
</dbReference>
<evidence type="ECO:0000256" key="4">
    <source>
        <dbReference type="ARBA" id="ARBA00022622"/>
    </source>
</evidence>
<feature type="domain" description="Aminopeptidase N-like N-terminal" evidence="14">
    <location>
        <begin position="72"/>
        <end position="228"/>
    </location>
</feature>
<dbReference type="PANTHER" id="PTHR11533">
    <property type="entry name" value="PROTEASE M1 ZINC METALLOPROTEASE"/>
    <property type="match status" value="1"/>
</dbReference>
<dbReference type="InterPro" id="IPR001930">
    <property type="entry name" value="Peptidase_M1"/>
</dbReference>
<name>A0A7E5W8T7_TRINI</name>
<evidence type="ECO:0000256" key="9">
    <source>
        <dbReference type="ARBA" id="ARBA00023049"/>
    </source>
</evidence>
<comment type="similarity">
    <text evidence="3">Belongs to the peptidase M1 family.</text>
</comment>
<evidence type="ECO:0000256" key="1">
    <source>
        <dbReference type="ARBA" id="ARBA00001947"/>
    </source>
</evidence>
<feature type="domain" description="ERAP1-like C-terminal" evidence="13">
    <location>
        <begin position="586"/>
        <end position="679"/>
    </location>
</feature>
<dbReference type="GO" id="GO:0070006">
    <property type="term" value="F:metalloaminopeptidase activity"/>
    <property type="evidence" value="ECO:0007669"/>
    <property type="project" value="TreeGrafter"/>
</dbReference>
<reference evidence="16" key="1">
    <citation type="submission" date="2025-08" db="UniProtKB">
        <authorList>
            <consortium name="RefSeq"/>
        </authorList>
    </citation>
    <scope>IDENTIFICATION</scope>
</reference>
<dbReference type="Gene3D" id="1.10.390.10">
    <property type="entry name" value="Neutral Protease Domain 2"/>
    <property type="match status" value="1"/>
</dbReference>
<gene>
    <name evidence="16" type="primary">LOC113500481</name>
</gene>
<evidence type="ECO:0000256" key="2">
    <source>
        <dbReference type="ARBA" id="ARBA00004609"/>
    </source>
</evidence>
<keyword evidence="7" id="KW-0378">Hydrolase</keyword>
<dbReference type="Pfam" id="PF11838">
    <property type="entry name" value="ERAP1_C"/>
    <property type="match status" value="1"/>
</dbReference>
<evidence type="ECO:0000256" key="11">
    <source>
        <dbReference type="SAM" id="SignalP"/>
    </source>
</evidence>
<comment type="cofactor">
    <cofactor evidence="1">
        <name>Zn(2+)</name>
        <dbReference type="ChEBI" id="CHEBI:29105"/>
    </cofactor>
</comment>